<evidence type="ECO:0000313" key="4">
    <source>
        <dbReference type="WormBase" id="F32G8.2"/>
    </source>
</evidence>
<dbReference type="PANTHER" id="PTHR10974">
    <property type="entry name" value="FI08016P-RELATED"/>
    <property type="match status" value="1"/>
</dbReference>
<proteinExistence type="predicted"/>
<dbReference type="RefSeq" id="NP_505706.3">
    <property type="nucleotide sequence ID" value="NM_073305.3"/>
</dbReference>
<sequence length="561" mass="65092">MLCSLKNQVKIFPSLIFAILSCLLIIFIVGITHKANYNTNVGFEKKYEYAYTMQDTREQLGNFCKFPFLFFANYDVEDGIYNVDPEDDCVPDELNKYVNFSTTSVLTYRPQPITNLSLEPIRCAYQTNNGLSKQFFEIEPNVPIQIPHYNFLVSCKRNEKEVFVKPFVNFGVIPKEVPGESVAVILLPSINHMLFTKKIIRTKTVMQKNGFKFAQMLNMKETKPFLDLLLELGISSEISVFQQAKKHNFTTFFSGPQQIRELIDVDYDTMEHRNYISNNLIDENFCLQDGRKLMDDQLENMELFLESTSESKFFALMFLDDYGSQKSLIDFDLSNMFTRLQQKGIFKSTTFIVTTYNLSAKEVTDEQSKNPFFAVRLSDTLMKSHKTESHFLHLNFHRLLTTSNSYHLIMNLLDPKTSFNLSPFSLQSTTRSCQSENLSDEICLCMKPIPVPDFINPVNINFMQKLEKEFGKEIKMYKCVQSFEMGNQTAFFEYDNSKGKIRIVELSAKARVLGKRRNIIDVPLKKTFIYDVVLETFREFDYARIIRGHEVQIPIVSICVL</sequence>
<dbReference type="GeneID" id="185211"/>
<dbReference type="KEGG" id="cel:CELE_F32G8.2"/>
<dbReference type="PhylomeDB" id="Q19976"/>
<dbReference type="PANTHER" id="PTHR10974:SF69">
    <property type="entry name" value="TRANSMEMBRANE PROTEIN"/>
    <property type="match status" value="1"/>
</dbReference>
<dbReference type="Proteomes" id="UP000001940">
    <property type="component" value="Chromosome V"/>
</dbReference>
<accession>Q19976</accession>
<keyword evidence="3" id="KW-1185">Reference proteome</keyword>
<dbReference type="InParanoid" id="Q19976"/>
<protein>
    <submittedName>
        <fullName evidence="2">Transmembrane protein</fullName>
    </submittedName>
</protein>
<dbReference type="eggNOG" id="ENOG502TG9G">
    <property type="taxonomic scope" value="Eukaryota"/>
</dbReference>
<dbReference type="FunCoup" id="Q19976">
    <property type="interactions" value="820"/>
</dbReference>
<dbReference type="OMA" id="FEYAYSM"/>
<dbReference type="STRING" id="6239.F32G8.2.1"/>
<reference evidence="2 3" key="1">
    <citation type="journal article" date="1998" name="Science">
        <title>Genome sequence of the nematode C. elegans: a platform for investigating biology.</title>
        <authorList>
            <consortium name="The C. elegans sequencing consortium"/>
            <person name="Sulson J.E."/>
            <person name="Waterston R."/>
        </authorList>
    </citation>
    <scope>NUCLEOTIDE SEQUENCE [LARGE SCALE GENOMIC DNA]</scope>
    <source>
        <strain evidence="2 3">Bristol N2</strain>
    </source>
</reference>
<dbReference type="OrthoDB" id="5822379at2759"/>
<dbReference type="InterPro" id="IPR004245">
    <property type="entry name" value="DUF229"/>
</dbReference>
<dbReference type="AGR" id="WB:WBGene00009338"/>
<organism evidence="2 3">
    <name type="scientific">Caenorhabditis elegans</name>
    <dbReference type="NCBI Taxonomy" id="6239"/>
    <lineage>
        <taxon>Eukaryota</taxon>
        <taxon>Metazoa</taxon>
        <taxon>Ecdysozoa</taxon>
        <taxon>Nematoda</taxon>
        <taxon>Chromadorea</taxon>
        <taxon>Rhabditida</taxon>
        <taxon>Rhabditina</taxon>
        <taxon>Rhabditomorpha</taxon>
        <taxon>Rhabditoidea</taxon>
        <taxon>Rhabditidae</taxon>
        <taxon>Peloderinae</taxon>
        <taxon>Caenorhabditis</taxon>
    </lineage>
</organism>
<dbReference type="AlphaFoldDB" id="Q19976"/>
<gene>
    <name evidence="2" type="ORF">CELE_F32G8.2</name>
    <name evidence="2 4" type="ORF">F32G8.2</name>
</gene>
<keyword evidence="1" id="KW-0472">Membrane</keyword>
<dbReference type="SMR" id="Q19976"/>
<evidence type="ECO:0000256" key="1">
    <source>
        <dbReference type="SAM" id="Phobius"/>
    </source>
</evidence>
<keyword evidence="1" id="KW-1133">Transmembrane helix</keyword>
<feature type="transmembrane region" description="Helical" evidence="1">
    <location>
        <begin position="12"/>
        <end position="31"/>
    </location>
</feature>
<keyword evidence="1 2" id="KW-0812">Transmembrane</keyword>
<dbReference type="EMBL" id="BX284605">
    <property type="protein sequence ID" value="CAA96646.3"/>
    <property type="molecule type" value="Genomic_DNA"/>
</dbReference>
<dbReference type="UCSC" id="F32G8.2">
    <property type="organism name" value="c. elegans"/>
</dbReference>
<dbReference type="HOGENOM" id="CLU_032342_0_0_1"/>
<evidence type="ECO:0000313" key="3">
    <source>
        <dbReference type="Proteomes" id="UP000001940"/>
    </source>
</evidence>
<name>Q19976_CAEEL</name>
<evidence type="ECO:0000313" key="2">
    <source>
        <dbReference type="EMBL" id="CAA96646.3"/>
    </source>
</evidence>
<dbReference type="CTD" id="185211"/>
<dbReference type="WormBase" id="F32G8.2">
    <property type="protein sequence ID" value="CE48019"/>
    <property type="gene ID" value="WBGene00009338"/>
</dbReference>
<dbReference type="PaxDb" id="6239-F32G8.2"/>
<dbReference type="PROSITE" id="PS51257">
    <property type="entry name" value="PROKAR_LIPOPROTEIN"/>
    <property type="match status" value="1"/>
</dbReference>